<dbReference type="RefSeq" id="WP_242946833.1">
    <property type="nucleotide sequence ID" value="NZ_FQVI01000041.1"/>
</dbReference>
<keyword evidence="3 6" id="KW-0479">Metal-binding</keyword>
<sequence length="348" mass="39151">MEMMRSFIIEKDGSTELREIPRPRINRKQALVKMIANGMCGTDVKMLHRTFKGFPESIYPLMLGHEGVGEVIETGEDVRGYKIGDKVLLPFVDPDPELYPGLGSGWGAMSEYGVVWDKDAVYEEGEEAPDCAYAQTVLDPSVDPVDAVMLITFREVLSNIRYFGVQPENNIVVFGCGPVGLSFIKFLSLLGVSDVIAVDIFDDKLEAAKERGATRTFNSKECDIVKEIRSIYPNGVDYVLDAVGSPFIVNQAMPLIADRGKVLCYGVPEKEEITIDFSKADYNWQVIYQQMPRKREEGEATEQVMEWINDGKLIIKDFISDYFSFDNAVEAYEKLLDRQISKKGIIVF</sequence>
<feature type="domain" description="Alcohol dehydrogenase-like N-terminal" evidence="8">
    <location>
        <begin position="28"/>
        <end position="119"/>
    </location>
</feature>
<comment type="similarity">
    <text evidence="2 6">Belongs to the zinc-containing alcohol dehydrogenase family.</text>
</comment>
<dbReference type="SUPFAM" id="SSF50129">
    <property type="entry name" value="GroES-like"/>
    <property type="match status" value="1"/>
</dbReference>
<dbReference type="PROSITE" id="PS00059">
    <property type="entry name" value="ADH_ZINC"/>
    <property type="match status" value="1"/>
</dbReference>
<dbReference type="PANTHER" id="PTHR43350">
    <property type="entry name" value="NAD-DEPENDENT ALCOHOL DEHYDROGENASE"/>
    <property type="match status" value="1"/>
</dbReference>
<evidence type="ECO:0000256" key="1">
    <source>
        <dbReference type="ARBA" id="ARBA00001947"/>
    </source>
</evidence>
<organism evidence="9 10">
    <name type="scientific">Lactonifactor longoviformis DSM 17459</name>
    <dbReference type="NCBI Taxonomy" id="1122155"/>
    <lineage>
        <taxon>Bacteria</taxon>
        <taxon>Bacillati</taxon>
        <taxon>Bacillota</taxon>
        <taxon>Clostridia</taxon>
        <taxon>Eubacteriales</taxon>
        <taxon>Clostridiaceae</taxon>
        <taxon>Lactonifactor</taxon>
    </lineage>
</organism>
<protein>
    <submittedName>
        <fullName evidence="9">L-iditol 2-dehydrogenase</fullName>
    </submittedName>
</protein>
<evidence type="ECO:0000256" key="2">
    <source>
        <dbReference type="ARBA" id="ARBA00008072"/>
    </source>
</evidence>
<proteinExistence type="inferred from homology"/>
<dbReference type="GO" id="GO:0016491">
    <property type="term" value="F:oxidoreductase activity"/>
    <property type="evidence" value="ECO:0007669"/>
    <property type="project" value="UniProtKB-KW"/>
</dbReference>
<dbReference type="InterPro" id="IPR036291">
    <property type="entry name" value="NAD(P)-bd_dom_sf"/>
</dbReference>
<gene>
    <name evidence="9" type="ORF">SAMN02745158_04186</name>
</gene>
<evidence type="ECO:0000256" key="4">
    <source>
        <dbReference type="ARBA" id="ARBA00022833"/>
    </source>
</evidence>
<dbReference type="Pfam" id="PF08240">
    <property type="entry name" value="ADH_N"/>
    <property type="match status" value="1"/>
</dbReference>
<keyword evidence="10" id="KW-1185">Reference proteome</keyword>
<accession>A0A1M5CJX2</accession>
<evidence type="ECO:0000313" key="10">
    <source>
        <dbReference type="Proteomes" id="UP000184245"/>
    </source>
</evidence>
<evidence type="ECO:0000259" key="8">
    <source>
        <dbReference type="Pfam" id="PF08240"/>
    </source>
</evidence>
<dbReference type="Proteomes" id="UP000184245">
    <property type="component" value="Unassembled WGS sequence"/>
</dbReference>
<evidence type="ECO:0000256" key="3">
    <source>
        <dbReference type="ARBA" id="ARBA00022723"/>
    </source>
</evidence>
<dbReference type="AlphaFoldDB" id="A0A1M5CJX2"/>
<dbReference type="STRING" id="1122155.SAMN02745158_04186"/>
<comment type="cofactor">
    <cofactor evidence="1 6">
        <name>Zn(2+)</name>
        <dbReference type="ChEBI" id="CHEBI:29105"/>
    </cofactor>
</comment>
<name>A0A1M5CJX2_9CLOT</name>
<dbReference type="Gene3D" id="3.40.50.720">
    <property type="entry name" value="NAD(P)-binding Rossmann-like Domain"/>
    <property type="match status" value="1"/>
</dbReference>
<reference evidence="9 10" key="1">
    <citation type="submission" date="2016-11" db="EMBL/GenBank/DDBJ databases">
        <authorList>
            <person name="Jaros S."/>
            <person name="Januszkiewicz K."/>
            <person name="Wedrychowicz H."/>
        </authorList>
    </citation>
    <scope>NUCLEOTIDE SEQUENCE [LARGE SCALE GENOMIC DNA]</scope>
    <source>
        <strain evidence="9 10">DSM 17459</strain>
    </source>
</reference>
<dbReference type="Pfam" id="PF00107">
    <property type="entry name" value="ADH_zinc_N"/>
    <property type="match status" value="1"/>
</dbReference>
<dbReference type="GO" id="GO:0008270">
    <property type="term" value="F:zinc ion binding"/>
    <property type="evidence" value="ECO:0007669"/>
    <property type="project" value="InterPro"/>
</dbReference>
<dbReference type="SUPFAM" id="SSF51735">
    <property type="entry name" value="NAD(P)-binding Rossmann-fold domains"/>
    <property type="match status" value="1"/>
</dbReference>
<dbReference type="InterPro" id="IPR013154">
    <property type="entry name" value="ADH-like_N"/>
</dbReference>
<keyword evidence="4 6" id="KW-0862">Zinc</keyword>
<dbReference type="EMBL" id="FQVI01000041">
    <property type="protein sequence ID" value="SHF55001.1"/>
    <property type="molecule type" value="Genomic_DNA"/>
</dbReference>
<dbReference type="Gene3D" id="3.90.180.10">
    <property type="entry name" value="Medium-chain alcohol dehydrogenases, catalytic domain"/>
    <property type="match status" value="2"/>
</dbReference>
<dbReference type="PANTHER" id="PTHR43350:SF19">
    <property type="entry name" value="D-GULOSIDE 3-DEHYDROGENASE"/>
    <property type="match status" value="1"/>
</dbReference>
<dbReference type="InterPro" id="IPR002328">
    <property type="entry name" value="ADH_Zn_CS"/>
</dbReference>
<feature type="domain" description="Alcohol dehydrogenase-like C-terminal" evidence="7">
    <location>
        <begin position="178"/>
        <end position="278"/>
    </location>
</feature>
<evidence type="ECO:0000259" key="7">
    <source>
        <dbReference type="Pfam" id="PF00107"/>
    </source>
</evidence>
<keyword evidence="5" id="KW-0560">Oxidoreductase</keyword>
<evidence type="ECO:0000256" key="5">
    <source>
        <dbReference type="ARBA" id="ARBA00023002"/>
    </source>
</evidence>
<dbReference type="InterPro" id="IPR011032">
    <property type="entry name" value="GroES-like_sf"/>
</dbReference>
<evidence type="ECO:0000313" key="9">
    <source>
        <dbReference type="EMBL" id="SHF55001.1"/>
    </source>
</evidence>
<dbReference type="InterPro" id="IPR013149">
    <property type="entry name" value="ADH-like_C"/>
</dbReference>
<evidence type="ECO:0000256" key="6">
    <source>
        <dbReference type="RuleBase" id="RU361277"/>
    </source>
</evidence>